<gene>
    <name evidence="6" type="ORF">KCG34_13545</name>
</gene>
<comment type="similarity">
    <text evidence="1">Belongs to the Gfa family.</text>
</comment>
<evidence type="ECO:0000313" key="7">
    <source>
        <dbReference type="Proteomes" id="UP000676409"/>
    </source>
</evidence>
<dbReference type="PANTHER" id="PTHR33337:SF40">
    <property type="entry name" value="CENP-V_GFA DOMAIN-CONTAINING PROTEIN-RELATED"/>
    <property type="match status" value="1"/>
</dbReference>
<dbReference type="SUPFAM" id="SSF51316">
    <property type="entry name" value="Mss4-like"/>
    <property type="match status" value="1"/>
</dbReference>
<dbReference type="PANTHER" id="PTHR33337">
    <property type="entry name" value="GFA DOMAIN-CONTAINING PROTEIN"/>
    <property type="match status" value="1"/>
</dbReference>
<reference evidence="6" key="1">
    <citation type="submission" date="2021-04" db="EMBL/GenBank/DDBJ databases">
        <title>The complete genome sequence of Caulobacter sp. S6.</title>
        <authorList>
            <person name="Tang Y."/>
            <person name="Ouyang W."/>
            <person name="Liu Q."/>
            <person name="Huang B."/>
            <person name="Guo Z."/>
            <person name="Lei P."/>
        </authorList>
    </citation>
    <scope>NUCLEOTIDE SEQUENCE</scope>
    <source>
        <strain evidence="6">S6</strain>
    </source>
</reference>
<dbReference type="RefSeq" id="WP_211936176.1">
    <property type="nucleotide sequence ID" value="NZ_CP073078.1"/>
</dbReference>
<accession>A0A975FW90</accession>
<dbReference type="Proteomes" id="UP000676409">
    <property type="component" value="Chromosome"/>
</dbReference>
<protein>
    <submittedName>
        <fullName evidence="6">GFA family protein</fullName>
    </submittedName>
</protein>
<proteinExistence type="inferred from homology"/>
<dbReference type="AlphaFoldDB" id="A0A975FW90"/>
<name>A0A975FW90_9CAUL</name>
<dbReference type="Pfam" id="PF04828">
    <property type="entry name" value="GFA"/>
    <property type="match status" value="1"/>
</dbReference>
<dbReference type="InterPro" id="IPR011057">
    <property type="entry name" value="Mss4-like_sf"/>
</dbReference>
<dbReference type="Gene3D" id="3.90.1590.10">
    <property type="entry name" value="glutathione-dependent formaldehyde- activating enzyme (gfa)"/>
    <property type="match status" value="1"/>
</dbReference>
<feature type="domain" description="CENP-V/GFA" evidence="5">
    <location>
        <begin position="16"/>
        <end position="123"/>
    </location>
</feature>
<dbReference type="InterPro" id="IPR006913">
    <property type="entry name" value="CENP-V/GFA"/>
</dbReference>
<evidence type="ECO:0000256" key="1">
    <source>
        <dbReference type="ARBA" id="ARBA00005495"/>
    </source>
</evidence>
<evidence type="ECO:0000256" key="4">
    <source>
        <dbReference type="ARBA" id="ARBA00023239"/>
    </source>
</evidence>
<evidence type="ECO:0000256" key="3">
    <source>
        <dbReference type="ARBA" id="ARBA00022833"/>
    </source>
</evidence>
<keyword evidence="2" id="KW-0479">Metal-binding</keyword>
<sequence>MPQPESRTARPILEQAQGRCLCEGVVLEIDVPAFWAWHDHSAASRRAQGCAYATYIGCWKSRVRVLQGEELIARYDEPVTGAERSFCRRCGSPLFYARRRAPKMINIPRGLFEGRTGREPRYHLGCDDQVDWAYAGEPLSPLKGYPGVMRARSRRRVLEPDLL</sequence>
<dbReference type="PROSITE" id="PS51891">
    <property type="entry name" value="CENP_V_GFA"/>
    <property type="match status" value="1"/>
</dbReference>
<dbReference type="GO" id="GO:0016846">
    <property type="term" value="F:carbon-sulfur lyase activity"/>
    <property type="evidence" value="ECO:0007669"/>
    <property type="project" value="InterPro"/>
</dbReference>
<evidence type="ECO:0000313" key="6">
    <source>
        <dbReference type="EMBL" id="QUD86124.1"/>
    </source>
</evidence>
<dbReference type="KEGG" id="caul:KCG34_13545"/>
<dbReference type="EMBL" id="CP073078">
    <property type="protein sequence ID" value="QUD86124.1"/>
    <property type="molecule type" value="Genomic_DNA"/>
</dbReference>
<keyword evidence="4" id="KW-0456">Lyase</keyword>
<keyword evidence="7" id="KW-1185">Reference proteome</keyword>
<evidence type="ECO:0000259" key="5">
    <source>
        <dbReference type="PROSITE" id="PS51891"/>
    </source>
</evidence>
<dbReference type="GO" id="GO:0046872">
    <property type="term" value="F:metal ion binding"/>
    <property type="evidence" value="ECO:0007669"/>
    <property type="project" value="UniProtKB-KW"/>
</dbReference>
<organism evidence="6 7">
    <name type="scientific">Phenylobacterium montanum</name>
    <dbReference type="NCBI Taxonomy" id="2823693"/>
    <lineage>
        <taxon>Bacteria</taxon>
        <taxon>Pseudomonadati</taxon>
        <taxon>Pseudomonadota</taxon>
        <taxon>Alphaproteobacteria</taxon>
        <taxon>Caulobacterales</taxon>
        <taxon>Caulobacteraceae</taxon>
        <taxon>Phenylobacterium</taxon>
    </lineage>
</organism>
<evidence type="ECO:0000256" key="2">
    <source>
        <dbReference type="ARBA" id="ARBA00022723"/>
    </source>
</evidence>
<keyword evidence="3" id="KW-0862">Zinc</keyword>